<evidence type="ECO:0000256" key="1">
    <source>
        <dbReference type="SAM" id="Phobius"/>
    </source>
</evidence>
<keyword evidence="1" id="KW-0472">Membrane</keyword>
<dbReference type="AlphaFoldDB" id="A0A226HVD8"/>
<keyword evidence="3" id="KW-1185">Reference proteome</keyword>
<organism evidence="2 3">
    <name type="scientific">Flavobacterium oncorhynchi</name>
    <dbReference type="NCBI Taxonomy" id="728056"/>
    <lineage>
        <taxon>Bacteria</taxon>
        <taxon>Pseudomonadati</taxon>
        <taxon>Bacteroidota</taxon>
        <taxon>Flavobacteriia</taxon>
        <taxon>Flavobacteriales</taxon>
        <taxon>Flavobacteriaceae</taxon>
        <taxon>Flavobacterium</taxon>
    </lineage>
</organism>
<feature type="transmembrane region" description="Helical" evidence="1">
    <location>
        <begin position="20"/>
        <end position="46"/>
    </location>
</feature>
<reference evidence="2 3" key="1">
    <citation type="submission" date="2016-11" db="EMBL/GenBank/DDBJ databases">
        <title>Whole genomes of Flavobacteriaceae.</title>
        <authorList>
            <person name="Stine C."/>
            <person name="Li C."/>
            <person name="Tadesse D."/>
        </authorList>
    </citation>
    <scope>NUCLEOTIDE SEQUENCE [LARGE SCALE GENOMIC DNA]</scope>
    <source>
        <strain evidence="2 3">CCUG 59446</strain>
    </source>
</reference>
<dbReference type="Proteomes" id="UP000198336">
    <property type="component" value="Unassembled WGS sequence"/>
</dbReference>
<proteinExistence type="predicted"/>
<keyword evidence="1" id="KW-0812">Transmembrane</keyword>
<gene>
    <name evidence="2" type="ORF">B0A75_15295</name>
</gene>
<feature type="transmembrane region" description="Helical" evidence="1">
    <location>
        <begin position="58"/>
        <end position="77"/>
    </location>
</feature>
<keyword evidence="1" id="KW-1133">Transmembrane helix</keyword>
<sequence length="179" mass="20735">MSIQKIPLTKEEKVILKSRFRTHVFAIIFVVLPVCILLFCIIESLIDQILLSNYDFMFFFGSVFVIFPSFFFIKYVVPFYTESYKNSKQENKWVMKTRVLNIKTNYHKSTTGLGFNKIKKLNAVDEFTTDLGFSINSNNTFIGNPKNSLQNAIVTIGSMLEIHCLDDNCTQILVFKKIE</sequence>
<dbReference type="EMBL" id="MUHA01000024">
    <property type="protein sequence ID" value="OXA98032.1"/>
    <property type="molecule type" value="Genomic_DNA"/>
</dbReference>
<comment type="caution">
    <text evidence="2">The sequence shown here is derived from an EMBL/GenBank/DDBJ whole genome shotgun (WGS) entry which is preliminary data.</text>
</comment>
<evidence type="ECO:0000313" key="3">
    <source>
        <dbReference type="Proteomes" id="UP000198336"/>
    </source>
</evidence>
<accession>A0A226HVD8</accession>
<protein>
    <submittedName>
        <fullName evidence="2">Uncharacterized protein</fullName>
    </submittedName>
</protein>
<name>A0A226HVD8_9FLAO</name>
<evidence type="ECO:0000313" key="2">
    <source>
        <dbReference type="EMBL" id="OXA98032.1"/>
    </source>
</evidence>